<gene>
    <name evidence="2" type="ORF">NECHADRAFT_82379</name>
</gene>
<dbReference type="OMA" id="DIWERQD"/>
<feature type="transmembrane region" description="Helical" evidence="1">
    <location>
        <begin position="95"/>
        <end position="120"/>
    </location>
</feature>
<dbReference type="PANTHER" id="PTHR37544">
    <property type="entry name" value="SPRAY-RELATED"/>
    <property type="match status" value="1"/>
</dbReference>
<feature type="transmembrane region" description="Helical" evidence="1">
    <location>
        <begin position="362"/>
        <end position="383"/>
    </location>
</feature>
<dbReference type="OrthoDB" id="5332281at2759"/>
<evidence type="ECO:0000313" key="2">
    <source>
        <dbReference type="EMBL" id="EEU34775.1"/>
    </source>
</evidence>
<dbReference type="eggNOG" id="ENOG502QQ7D">
    <property type="taxonomic scope" value="Eukaryota"/>
</dbReference>
<dbReference type="AlphaFoldDB" id="C7ZMH5"/>
<evidence type="ECO:0000256" key="1">
    <source>
        <dbReference type="SAM" id="Phobius"/>
    </source>
</evidence>
<dbReference type="Proteomes" id="UP000005206">
    <property type="component" value="Chromosome 7"/>
</dbReference>
<proteinExistence type="predicted"/>
<sequence length="971" mass="106286">MACIIALVVLDRVVTSRNGLPLTISTSSYSWTYGPTAILIVILSLWRRVDYHFKAIQPWCELFAGPSPSSKSILLDYTTPFQAVSITKALKHRHYSVASTIAAFFLLKLVILISTTLFVMREPYLTALDFNAFAEVLWNTLELPANSLVVVDKVPTLKAAADPARGPVPGAEAVLFQLMYTQLGQPTNLEILYERATLKNASISVLEGVAREFARQSLLIPKARVANVGGMKTENRLYMRRLAVWIMAGCFCLLAIICLLLFWLARPVSRIPVISASITGHAAILANSPDVQAALAGTGHLSESELNKKLSGLEFSAVKNQSGCLRLRIDTASASFSPPSCPQPKAKLKKHRWLPLAVRLPVIGITFTAPFVLIGIIGFLHRFMRDKDHLLAVGAKDSVASSYIIRLVSTLVVFGLATMINNLDFTIVTFAPYSSLRSGSVSAERSILFHLLSVNPFLVLFKTLQHGQFGATASNAATLIAGVLTIIVSGLWVPMDSRVVDQPTTASVGNWDMAWNWAELDSECGAVTPATIWEDLVVPRVSLAPNGTYEAYRQVSSTFDVLALQPVLNCTVLPQRAISAPSWNYQVERGRMGQFVPIPGTMVMVNPPGIKPKCSFTPPNNSFADFRFSNTYETQNRIWVGQYIDLNNSTAGLVNNNCPSIGMFFGLVNNTQTDGRNLTGLLCSQGINQVPVTIKYQGDPALGKISSLQLRGQPQAFENKTSGSHTLGHKLQEFIGSTFLNFARNDPEYQYDNFFNQLVMRPDGYSREDLLGPNNANKLIRAVTGDYCEYMRHIIDRNLRASNTTSRTNLLSATDGNSTTSSDTMTIGSYTAEVTHLVIDGTSKLILQVLFAAMTGLSLLGFLLVKIRGTLPRDPCSIGSIMTLLAHSQLCDRELGVIPQNAEHMSESQLRQAFDGWVFSLGWWHRDTQGENEASAEVYDSSSSGNALSSVSLKAGQSEKRFGIDIGRDSC</sequence>
<dbReference type="GeneID" id="9678909"/>
<dbReference type="VEuPathDB" id="FungiDB:NECHADRAFT_82379"/>
<dbReference type="Pfam" id="PF11915">
    <property type="entry name" value="DUF3433"/>
    <property type="match status" value="2"/>
</dbReference>
<protein>
    <submittedName>
        <fullName evidence="2">Uncharacterized protein</fullName>
    </submittedName>
</protein>
<dbReference type="KEGG" id="nhe:NECHADRAFT_82379"/>
<feature type="transmembrane region" description="Helical" evidence="1">
    <location>
        <begin position="476"/>
        <end position="495"/>
    </location>
</feature>
<dbReference type="EMBL" id="GG698953">
    <property type="protein sequence ID" value="EEU34775.1"/>
    <property type="molecule type" value="Genomic_DNA"/>
</dbReference>
<keyword evidence="1" id="KW-0812">Transmembrane</keyword>
<dbReference type="PANTHER" id="PTHR37544:SF1">
    <property type="entry name" value="PHOSPHORIBOSYLAMINOIMIDAZOLE-SUCCINOCARBOXAMIDE SYNTHASE"/>
    <property type="match status" value="1"/>
</dbReference>
<feature type="transmembrane region" description="Helical" evidence="1">
    <location>
        <begin position="31"/>
        <end position="49"/>
    </location>
</feature>
<reference evidence="2 3" key="1">
    <citation type="journal article" date="2009" name="PLoS Genet.">
        <title>The genome of Nectria haematococca: contribution of supernumerary chromosomes to gene expansion.</title>
        <authorList>
            <person name="Coleman J.J."/>
            <person name="Rounsley S.D."/>
            <person name="Rodriguez-Carres M."/>
            <person name="Kuo A."/>
            <person name="Wasmann C.C."/>
            <person name="Grimwood J."/>
            <person name="Schmutz J."/>
            <person name="Taga M."/>
            <person name="White G.J."/>
            <person name="Zhou S."/>
            <person name="Schwartz D.C."/>
            <person name="Freitag M."/>
            <person name="Ma L.J."/>
            <person name="Danchin E.G."/>
            <person name="Henrissat B."/>
            <person name="Coutinho P.M."/>
            <person name="Nelson D.R."/>
            <person name="Straney D."/>
            <person name="Napoli C.A."/>
            <person name="Barker B.M."/>
            <person name="Gribskov M."/>
            <person name="Rep M."/>
            <person name="Kroken S."/>
            <person name="Molnar I."/>
            <person name="Rensing C."/>
            <person name="Kennell J.C."/>
            <person name="Zamora J."/>
            <person name="Farman M.L."/>
            <person name="Selker E.U."/>
            <person name="Salamov A."/>
            <person name="Shapiro H."/>
            <person name="Pangilinan J."/>
            <person name="Lindquist E."/>
            <person name="Lamers C."/>
            <person name="Grigoriev I.V."/>
            <person name="Geiser D.M."/>
            <person name="Covert S.F."/>
            <person name="Temporini E."/>
            <person name="Vanetten H.D."/>
        </authorList>
    </citation>
    <scope>NUCLEOTIDE SEQUENCE [LARGE SCALE GENOMIC DNA]</scope>
    <source>
        <strain evidence="3">ATCC MYA-4622 / CBS 123669 / FGSC 9596 / NRRL 45880 / 77-13-4</strain>
    </source>
</reference>
<dbReference type="InterPro" id="IPR021840">
    <property type="entry name" value="DUF3433"/>
</dbReference>
<feature type="transmembrane region" description="Helical" evidence="1">
    <location>
        <begin position="403"/>
        <end position="427"/>
    </location>
</feature>
<feature type="transmembrane region" description="Helical" evidence="1">
    <location>
        <begin position="845"/>
        <end position="865"/>
    </location>
</feature>
<dbReference type="InParanoid" id="C7ZMH5"/>
<keyword evidence="1" id="KW-1133">Transmembrane helix</keyword>
<dbReference type="HOGENOM" id="CLU_003000_0_0_1"/>
<accession>C7ZMH5</accession>
<feature type="transmembrane region" description="Helical" evidence="1">
    <location>
        <begin position="242"/>
        <end position="265"/>
    </location>
</feature>
<keyword evidence="1" id="KW-0472">Membrane</keyword>
<organism evidence="2 3">
    <name type="scientific">Fusarium vanettenii (strain ATCC MYA-4622 / CBS 123669 / FGSC 9596 / NRRL 45880 / 77-13-4)</name>
    <name type="common">Fusarium solani subsp. pisi</name>
    <dbReference type="NCBI Taxonomy" id="660122"/>
    <lineage>
        <taxon>Eukaryota</taxon>
        <taxon>Fungi</taxon>
        <taxon>Dikarya</taxon>
        <taxon>Ascomycota</taxon>
        <taxon>Pezizomycotina</taxon>
        <taxon>Sordariomycetes</taxon>
        <taxon>Hypocreomycetidae</taxon>
        <taxon>Hypocreales</taxon>
        <taxon>Nectriaceae</taxon>
        <taxon>Fusarium</taxon>
        <taxon>Fusarium solani species complex</taxon>
        <taxon>Fusarium vanettenii</taxon>
    </lineage>
</organism>
<dbReference type="RefSeq" id="XP_003040488.1">
    <property type="nucleotide sequence ID" value="XM_003040442.1"/>
</dbReference>
<name>C7ZMH5_FUSV7</name>
<evidence type="ECO:0000313" key="3">
    <source>
        <dbReference type="Proteomes" id="UP000005206"/>
    </source>
</evidence>
<keyword evidence="3" id="KW-1185">Reference proteome</keyword>